<dbReference type="SUPFAM" id="SSF56935">
    <property type="entry name" value="Porins"/>
    <property type="match status" value="1"/>
</dbReference>
<evidence type="ECO:0000256" key="4">
    <source>
        <dbReference type="ARBA" id="ARBA00022452"/>
    </source>
</evidence>
<evidence type="ECO:0000256" key="1">
    <source>
        <dbReference type="ARBA" id="ARBA00004571"/>
    </source>
</evidence>
<feature type="domain" description="TonB-dependent receptor plug" evidence="13">
    <location>
        <begin position="61"/>
        <end position="160"/>
    </location>
</feature>
<dbReference type="PANTHER" id="PTHR32552">
    <property type="entry name" value="FERRICHROME IRON RECEPTOR-RELATED"/>
    <property type="match status" value="1"/>
</dbReference>
<keyword evidence="5 10" id="KW-0812">Transmembrane</keyword>
<dbReference type="Pfam" id="PF07715">
    <property type="entry name" value="Plug"/>
    <property type="match status" value="1"/>
</dbReference>
<keyword evidence="6 11" id="KW-0798">TonB box</keyword>
<comment type="similarity">
    <text evidence="2 10 11">Belongs to the TonB-dependent receptor family.</text>
</comment>
<dbReference type="Gene3D" id="2.170.130.10">
    <property type="entry name" value="TonB-dependent receptor, plug domain"/>
    <property type="match status" value="1"/>
</dbReference>
<dbReference type="OrthoDB" id="8732650at2"/>
<dbReference type="InterPro" id="IPR000531">
    <property type="entry name" value="Beta-barrel_TonB"/>
</dbReference>
<evidence type="ECO:0000256" key="8">
    <source>
        <dbReference type="ARBA" id="ARBA00023170"/>
    </source>
</evidence>
<keyword evidence="15" id="KW-1185">Reference proteome</keyword>
<organism evidence="14 15">
    <name type="scientific">Azotobacter vinelandii (strain DJ / ATCC BAA-1303)</name>
    <dbReference type="NCBI Taxonomy" id="322710"/>
    <lineage>
        <taxon>Bacteria</taxon>
        <taxon>Pseudomonadati</taxon>
        <taxon>Pseudomonadota</taxon>
        <taxon>Gammaproteobacteria</taxon>
        <taxon>Pseudomonadales</taxon>
        <taxon>Pseudomonadaceae</taxon>
        <taxon>Azotobacter</taxon>
    </lineage>
</organism>
<evidence type="ECO:0000256" key="5">
    <source>
        <dbReference type="ARBA" id="ARBA00022692"/>
    </source>
</evidence>
<evidence type="ECO:0000256" key="11">
    <source>
        <dbReference type="RuleBase" id="RU003357"/>
    </source>
</evidence>
<dbReference type="GO" id="GO:0015891">
    <property type="term" value="P:siderophore transport"/>
    <property type="evidence" value="ECO:0007669"/>
    <property type="project" value="InterPro"/>
</dbReference>
<feature type="domain" description="TonB-dependent receptor-like beta-barrel" evidence="12">
    <location>
        <begin position="260"/>
        <end position="677"/>
    </location>
</feature>
<evidence type="ECO:0000313" key="14">
    <source>
        <dbReference type="EMBL" id="ACO80128.1"/>
    </source>
</evidence>
<dbReference type="GO" id="GO:0009279">
    <property type="term" value="C:cell outer membrane"/>
    <property type="evidence" value="ECO:0007669"/>
    <property type="project" value="UniProtKB-SubCell"/>
</dbReference>
<dbReference type="HOGENOM" id="CLU_008287_22_1_6"/>
<accession>C1DE20</accession>
<dbReference type="GO" id="GO:0038023">
    <property type="term" value="F:signaling receptor activity"/>
    <property type="evidence" value="ECO:0007669"/>
    <property type="project" value="InterPro"/>
</dbReference>
<keyword evidence="4 10" id="KW-1134">Transmembrane beta strand</keyword>
<keyword evidence="8 14" id="KW-0675">Receptor</keyword>
<dbReference type="KEGG" id="avn:Avin_39890"/>
<evidence type="ECO:0000256" key="3">
    <source>
        <dbReference type="ARBA" id="ARBA00022448"/>
    </source>
</evidence>
<dbReference type="EnsemblBacteria" id="ACO80128">
    <property type="protein sequence ID" value="ACO80128"/>
    <property type="gene ID" value="Avin_39890"/>
</dbReference>
<dbReference type="InterPro" id="IPR036942">
    <property type="entry name" value="Beta-barrel_TonB_sf"/>
</dbReference>
<keyword evidence="3 10" id="KW-0813">Transport</keyword>
<evidence type="ECO:0000256" key="10">
    <source>
        <dbReference type="PROSITE-ProRule" id="PRU01360"/>
    </source>
</evidence>
<dbReference type="InterPro" id="IPR012910">
    <property type="entry name" value="Plug_dom"/>
</dbReference>
<dbReference type="PROSITE" id="PS52016">
    <property type="entry name" value="TONB_DEPENDENT_REC_3"/>
    <property type="match status" value="1"/>
</dbReference>
<dbReference type="STRING" id="322710.Avin_39890"/>
<evidence type="ECO:0000259" key="13">
    <source>
        <dbReference type="Pfam" id="PF07715"/>
    </source>
</evidence>
<evidence type="ECO:0000256" key="6">
    <source>
        <dbReference type="ARBA" id="ARBA00023077"/>
    </source>
</evidence>
<dbReference type="PANTHER" id="PTHR32552:SF82">
    <property type="entry name" value="FCUA PROTEIN"/>
    <property type="match status" value="1"/>
</dbReference>
<dbReference type="InterPro" id="IPR039426">
    <property type="entry name" value="TonB-dep_rcpt-like"/>
</dbReference>
<evidence type="ECO:0000313" key="15">
    <source>
        <dbReference type="Proteomes" id="UP000002424"/>
    </source>
</evidence>
<dbReference type="eggNOG" id="COG4774">
    <property type="taxonomic scope" value="Bacteria"/>
</dbReference>
<comment type="subcellular location">
    <subcellularLocation>
        <location evidence="1 10">Cell outer membrane</location>
        <topology evidence="1 10">Multi-pass membrane protein</topology>
    </subcellularLocation>
</comment>
<evidence type="ECO:0000256" key="7">
    <source>
        <dbReference type="ARBA" id="ARBA00023136"/>
    </source>
</evidence>
<dbReference type="AlphaFoldDB" id="C1DE20"/>
<protein>
    <submittedName>
        <fullName evidence="14">TonB-dependent siderophore receptor</fullName>
    </submittedName>
</protein>
<sequence length="708" mass="78428">MVIVSLVLPLAHAEVGEEEQGSEVELGTLQVEDWQEESEGSAESGYRHEAARVGPLGKVPLRDTPYSLNVTSGELFENRGAHTVSQALKTNPTVATLMESNTYSGLSRVMVRGFTAGDQGDFRDGVVDRSFTFVPLENVERIEVLNGLSSFLYGFSSLGGSLNYVSKQPTATRQASLALGRYGGGMDYQHADLGGPVDPEGRLAYRVNLYDESGSTYVEGSHQERSLMSAVLTYRLTPDTRLFADGWYQDLDMRGLQTYINVNPASGVNVPSARHFDAETQYGQDWTYNKSHKSQVGVGFESSLNDVFTLRSSFRYGNMWRSYQYTTATLTDNEGNYSESARGSTRQTERTYSGFALLDANFATGAIRHKLTMGFTGHKYRYTRGNDVTTLLGTSNIDSPTDYARPSQTIGQTNVYYHQFYRNWVIGDRIEFNDAWSAVIGFNRAEIRQNVSGGGTSLGTASYTQRKTTPSYSLIYKPAREVTTYLTYMEGLTNGGSAPATAANAYEILSPSVSRQWELGAKATLGRMDLALALFHIDKVNEYTDPSDNTYKQDGREVHKGVELTATGKLTDNLTLVGGYTFMTAEVTESRNNKSLEGNIPVNVPERQGRLYMEYNLSRLRLPDVTLSGAANYSGRRPVDAANTDYLHGATTYDLGLRYEPELAGHKLTLNLFVNNLFDKDYWSYYRSGDGLLLGAPRMTSLTAKLDW</sequence>
<evidence type="ECO:0000256" key="9">
    <source>
        <dbReference type="ARBA" id="ARBA00023237"/>
    </source>
</evidence>
<gene>
    <name evidence="14" type="ordered locus">Avin_39890</name>
</gene>
<reference evidence="14 15" key="1">
    <citation type="journal article" date="2009" name="J. Bacteriol.">
        <title>Genome sequence of Azotobacter vinelandii, an obligate aerobe specialized to support diverse anaerobic metabolic processes.</title>
        <authorList>
            <person name="Setubal J.C."/>
            <person name="dos Santos P."/>
            <person name="Goldman B.S."/>
            <person name="Ertesvag H."/>
            <person name="Espin G."/>
            <person name="Rubio L.M."/>
            <person name="Valla S."/>
            <person name="Almeida N.F."/>
            <person name="Balasubramanian D."/>
            <person name="Cromes L."/>
            <person name="Curatti L."/>
            <person name="Du Z."/>
            <person name="Godsy E."/>
            <person name="Goodner B."/>
            <person name="Hellner-Burris K."/>
            <person name="Hernandez J.A."/>
            <person name="Houmiel K."/>
            <person name="Imperial J."/>
            <person name="Kennedy C."/>
            <person name="Larson T.J."/>
            <person name="Latreille P."/>
            <person name="Ligon L.S."/>
            <person name="Lu J."/>
            <person name="Maerk M."/>
            <person name="Miller N.M."/>
            <person name="Norton S."/>
            <person name="O'Carroll I.P."/>
            <person name="Paulsen I."/>
            <person name="Raulfs E.C."/>
            <person name="Roemer R."/>
            <person name="Rosser J."/>
            <person name="Segura D."/>
            <person name="Slater S."/>
            <person name="Stricklin S.L."/>
            <person name="Studholme D.J."/>
            <person name="Sun J."/>
            <person name="Viana C.J."/>
            <person name="Wallin E."/>
            <person name="Wang B."/>
            <person name="Wheeler C."/>
            <person name="Zhu H."/>
            <person name="Dean D.R."/>
            <person name="Dixon R."/>
            <person name="Wood D."/>
        </authorList>
    </citation>
    <scope>NUCLEOTIDE SEQUENCE [LARGE SCALE GENOMIC DNA]</scope>
    <source>
        <strain evidence="15">DJ / ATCC BAA-1303</strain>
    </source>
</reference>
<dbReference type="GO" id="GO:0015344">
    <property type="term" value="F:siderophore uptake transmembrane transporter activity"/>
    <property type="evidence" value="ECO:0007669"/>
    <property type="project" value="TreeGrafter"/>
</dbReference>
<dbReference type="Gene3D" id="2.40.170.20">
    <property type="entry name" value="TonB-dependent receptor, beta-barrel domain"/>
    <property type="match status" value="1"/>
</dbReference>
<dbReference type="InterPro" id="IPR037066">
    <property type="entry name" value="Plug_dom_sf"/>
</dbReference>
<dbReference type="CDD" id="cd01347">
    <property type="entry name" value="ligand_gated_channel"/>
    <property type="match status" value="1"/>
</dbReference>
<keyword evidence="7 10" id="KW-0472">Membrane</keyword>
<proteinExistence type="inferred from homology"/>
<evidence type="ECO:0000256" key="2">
    <source>
        <dbReference type="ARBA" id="ARBA00009810"/>
    </source>
</evidence>
<dbReference type="Proteomes" id="UP000002424">
    <property type="component" value="Chromosome"/>
</dbReference>
<keyword evidence="9 10" id="KW-0998">Cell outer membrane</keyword>
<dbReference type="NCBIfam" id="TIGR01783">
    <property type="entry name" value="TonB-siderophor"/>
    <property type="match status" value="1"/>
</dbReference>
<dbReference type="Pfam" id="PF00593">
    <property type="entry name" value="TonB_dep_Rec_b-barrel"/>
    <property type="match status" value="1"/>
</dbReference>
<dbReference type="EMBL" id="CP001157">
    <property type="protein sequence ID" value="ACO80128.1"/>
    <property type="molecule type" value="Genomic_DNA"/>
</dbReference>
<name>C1DE20_AZOVD</name>
<evidence type="ECO:0000259" key="12">
    <source>
        <dbReference type="Pfam" id="PF00593"/>
    </source>
</evidence>
<dbReference type="InterPro" id="IPR010105">
    <property type="entry name" value="TonB_sidphr_rcpt"/>
</dbReference>